<dbReference type="Proteomes" id="UP001500897">
    <property type="component" value="Unassembled WGS sequence"/>
</dbReference>
<sequence length="109" mass="11576">MSTRPAAIARLLVLSAAPALFLAGCAGPPRGDLDPQAATPSPTCLVHQSHEPADRYTAGRDADTAAVLEVMRYYTANGRTPYCDGKPPTATDRAWQQLYTRLGGDPAHL</sequence>
<evidence type="ECO:0000256" key="1">
    <source>
        <dbReference type="SAM" id="SignalP"/>
    </source>
</evidence>
<dbReference type="PROSITE" id="PS51257">
    <property type="entry name" value="PROKAR_LIPOPROTEIN"/>
    <property type="match status" value="1"/>
</dbReference>
<protein>
    <recommendedName>
        <fullName evidence="4">Peptidoglycan binding protein</fullName>
    </recommendedName>
</protein>
<proteinExistence type="predicted"/>
<evidence type="ECO:0008006" key="4">
    <source>
        <dbReference type="Google" id="ProtNLM"/>
    </source>
</evidence>
<comment type="caution">
    <text evidence="2">The sequence shown here is derived from an EMBL/GenBank/DDBJ whole genome shotgun (WGS) entry which is preliminary data.</text>
</comment>
<gene>
    <name evidence="2" type="ORF">GCM10009759_10180</name>
</gene>
<dbReference type="EMBL" id="BAAANS010000004">
    <property type="protein sequence ID" value="GAA2088204.1"/>
    <property type="molecule type" value="Genomic_DNA"/>
</dbReference>
<feature type="chain" id="PRO_5045470689" description="Peptidoglycan binding protein" evidence="1">
    <location>
        <begin position="27"/>
        <end position="109"/>
    </location>
</feature>
<dbReference type="RefSeq" id="WP_344550541.1">
    <property type="nucleotide sequence ID" value="NZ_BAAANS010000004.1"/>
</dbReference>
<evidence type="ECO:0000313" key="3">
    <source>
        <dbReference type="Proteomes" id="UP001500897"/>
    </source>
</evidence>
<name>A0ABP5I1S7_9ACTN</name>
<keyword evidence="3" id="KW-1185">Reference proteome</keyword>
<evidence type="ECO:0000313" key="2">
    <source>
        <dbReference type="EMBL" id="GAA2088204.1"/>
    </source>
</evidence>
<feature type="signal peptide" evidence="1">
    <location>
        <begin position="1"/>
        <end position="26"/>
    </location>
</feature>
<accession>A0ABP5I1S7</accession>
<organism evidence="2 3">
    <name type="scientific">Kitasatospora saccharophila</name>
    <dbReference type="NCBI Taxonomy" id="407973"/>
    <lineage>
        <taxon>Bacteria</taxon>
        <taxon>Bacillati</taxon>
        <taxon>Actinomycetota</taxon>
        <taxon>Actinomycetes</taxon>
        <taxon>Kitasatosporales</taxon>
        <taxon>Streptomycetaceae</taxon>
        <taxon>Kitasatospora</taxon>
    </lineage>
</organism>
<keyword evidence="1" id="KW-0732">Signal</keyword>
<reference evidence="3" key="1">
    <citation type="journal article" date="2019" name="Int. J. Syst. Evol. Microbiol.">
        <title>The Global Catalogue of Microorganisms (GCM) 10K type strain sequencing project: providing services to taxonomists for standard genome sequencing and annotation.</title>
        <authorList>
            <consortium name="The Broad Institute Genomics Platform"/>
            <consortium name="The Broad Institute Genome Sequencing Center for Infectious Disease"/>
            <person name="Wu L."/>
            <person name="Ma J."/>
        </authorList>
    </citation>
    <scope>NUCLEOTIDE SEQUENCE [LARGE SCALE GENOMIC DNA]</scope>
    <source>
        <strain evidence="3">JCM 14559</strain>
    </source>
</reference>